<name>A0A2C5Z7C8_9HYPO</name>
<dbReference type="Proteomes" id="UP000224854">
    <property type="component" value="Unassembled WGS sequence"/>
</dbReference>
<comment type="caution">
    <text evidence="1">The sequence shown here is derived from an EMBL/GenBank/DDBJ whole genome shotgun (WGS) entry which is preliminary data.</text>
</comment>
<evidence type="ECO:0000313" key="2">
    <source>
        <dbReference type="Proteomes" id="UP000224854"/>
    </source>
</evidence>
<reference evidence="1 2" key="1">
    <citation type="submission" date="2017-06" db="EMBL/GenBank/DDBJ databases">
        <title>Ant-infecting Ophiocordyceps genomes reveal a high diversity of potential behavioral manipulation genes and a possible major role for enterotoxins.</title>
        <authorList>
            <person name="De Bekker C."/>
            <person name="Evans H.C."/>
            <person name="Brachmann A."/>
            <person name="Hughes D.P."/>
        </authorList>
    </citation>
    <scope>NUCLEOTIDE SEQUENCE [LARGE SCALE GENOMIC DNA]</scope>
    <source>
        <strain evidence="1 2">1348a</strain>
    </source>
</reference>
<evidence type="ECO:0000313" key="1">
    <source>
        <dbReference type="EMBL" id="PHH77755.1"/>
    </source>
</evidence>
<organism evidence="1 2">
    <name type="scientific">Ophiocordyceps australis</name>
    <dbReference type="NCBI Taxonomy" id="1399860"/>
    <lineage>
        <taxon>Eukaryota</taxon>
        <taxon>Fungi</taxon>
        <taxon>Dikarya</taxon>
        <taxon>Ascomycota</taxon>
        <taxon>Pezizomycotina</taxon>
        <taxon>Sordariomycetes</taxon>
        <taxon>Hypocreomycetidae</taxon>
        <taxon>Hypocreales</taxon>
        <taxon>Ophiocordycipitaceae</taxon>
        <taxon>Ophiocordyceps</taxon>
    </lineage>
</organism>
<dbReference type="OrthoDB" id="3641511at2759"/>
<dbReference type="AlphaFoldDB" id="A0A2C5Z7C8"/>
<dbReference type="EMBL" id="NJEU01000254">
    <property type="protein sequence ID" value="PHH77755.1"/>
    <property type="molecule type" value="Genomic_DNA"/>
</dbReference>
<protein>
    <submittedName>
        <fullName evidence="1">Uncharacterized protein</fullName>
    </submittedName>
</protein>
<keyword evidence="2" id="KW-1185">Reference proteome</keyword>
<accession>A0A2C5Z7C8</accession>
<proteinExistence type="predicted"/>
<sequence length="174" mass="19852">MAQPNFTRAADSLRDTAVELERFGNLPVLDVSDRLLDMMQFLMNRFNVLEQKVSGRSDAFEQRVLDRFDAFERRVSDRFDALEQRVSVSNKNFLARMQNSLVVHATVELVPLYSFITGLVLPDFPATLADLDNVSSQAAAQLLRHLDEPIPRGLGLDQRRKQLRVAFGVRMWTA</sequence>
<gene>
    <name evidence="1" type="ORF">CDD82_3373</name>
</gene>